<dbReference type="EMBL" id="BAABKX010000030">
    <property type="protein sequence ID" value="GAA5064153.1"/>
    <property type="molecule type" value="Genomic_DNA"/>
</dbReference>
<dbReference type="Proteomes" id="UP001501729">
    <property type="component" value="Unassembled WGS sequence"/>
</dbReference>
<dbReference type="Pfam" id="PF02538">
    <property type="entry name" value="Hydantoinase_B"/>
    <property type="match status" value="1"/>
</dbReference>
<feature type="domain" description="Hydantoinase B/oxoprolinase" evidence="1">
    <location>
        <begin position="11"/>
        <end position="521"/>
    </location>
</feature>
<dbReference type="AlphaFoldDB" id="A0AAV3UQQ5"/>
<dbReference type="GO" id="GO:0005829">
    <property type="term" value="C:cytosol"/>
    <property type="evidence" value="ECO:0007669"/>
    <property type="project" value="TreeGrafter"/>
</dbReference>
<dbReference type="InterPro" id="IPR003692">
    <property type="entry name" value="Hydantoinase_B"/>
</dbReference>
<evidence type="ECO:0000259" key="1">
    <source>
        <dbReference type="Pfam" id="PF02538"/>
    </source>
</evidence>
<dbReference type="RefSeq" id="WP_227778777.1">
    <property type="nucleotide sequence ID" value="NZ_BAABKX010000030.1"/>
</dbReference>
<comment type="caution">
    <text evidence="2">The sequence shown here is derived from an EMBL/GenBank/DDBJ whole genome shotgun (WGS) entry which is preliminary data.</text>
</comment>
<reference evidence="2 3" key="1">
    <citation type="journal article" date="2019" name="Int. J. Syst. Evol. Microbiol.">
        <title>The Global Catalogue of Microorganisms (GCM) 10K type strain sequencing project: providing services to taxonomists for standard genome sequencing and annotation.</title>
        <authorList>
            <consortium name="The Broad Institute Genomics Platform"/>
            <consortium name="The Broad Institute Genome Sequencing Center for Infectious Disease"/>
            <person name="Wu L."/>
            <person name="Ma J."/>
        </authorList>
    </citation>
    <scope>NUCLEOTIDE SEQUENCE [LARGE SCALE GENOMIC DNA]</scope>
    <source>
        <strain evidence="2 3">JCM 17504</strain>
    </source>
</reference>
<keyword evidence="3" id="KW-1185">Reference proteome</keyword>
<dbReference type="GO" id="GO:0006749">
    <property type="term" value="P:glutathione metabolic process"/>
    <property type="evidence" value="ECO:0007669"/>
    <property type="project" value="TreeGrafter"/>
</dbReference>
<dbReference type="GO" id="GO:0017168">
    <property type="term" value="F:5-oxoprolinase (ATP-hydrolyzing) activity"/>
    <property type="evidence" value="ECO:0007669"/>
    <property type="project" value="TreeGrafter"/>
</dbReference>
<evidence type="ECO:0000313" key="2">
    <source>
        <dbReference type="EMBL" id="GAA5064153.1"/>
    </source>
</evidence>
<accession>A0AAV3UQQ5</accession>
<dbReference type="GeneID" id="68617538"/>
<dbReference type="PANTHER" id="PTHR11365">
    <property type="entry name" value="5-OXOPROLINASE RELATED"/>
    <property type="match status" value="1"/>
</dbReference>
<name>A0AAV3UQQ5_9EURY</name>
<sequence length="555" mass="60143">MNHDANPTELDTQVLWNRLQATAEEMWDTAGRLAFSISIRDWNDTSTAVMTPAGDAVGLSSRSVPVLSGAISRTTRLILKDYFPPETLESGDVIITNDPWIGGGHLSDVVLLKPVFVGDQLVAFAGALGHVGDIGGLMGGWGTDAQQYYEEGLAIPPLKLYNAGEINEAVESFIRGNVRIPDQVIGDIEALRSATMVGANRICELVTDRDIEFFAATTGEILDRSEQAMRNRLADIDDGTYEHELSFSVGDLDVTIQVAATIDDDEIHVDYTGSSEQVTGGINCPYANTHAVTQYIIRCMTEPSTANAEGFFEPISITAQEGSIVNCTRPIATDARHITYTHVEDCLVQALGQAIPEKAVTESAGLQLINFNGEDADGNPFIGVNAPFGPFPARAAKDGMGAVDFPYNGKNVPIEIFEQYVPVRVEENSFVPDTEGAGKFRSALANRMVFRNLLDHEINISVTSNKDDHAPAGFDGGQLGVKATAFSSSSEKDIPTNGRVIMEPGETLTFDTATPGGYGDPRERDRERIERDVRLGFVSLESARETYGYDIDFDV</sequence>
<organism evidence="2 3">
    <name type="scientific">Haladaptatus pallidirubidus</name>
    <dbReference type="NCBI Taxonomy" id="1008152"/>
    <lineage>
        <taxon>Archaea</taxon>
        <taxon>Methanobacteriati</taxon>
        <taxon>Methanobacteriota</taxon>
        <taxon>Stenosarchaea group</taxon>
        <taxon>Halobacteria</taxon>
        <taxon>Halobacteriales</taxon>
        <taxon>Haladaptataceae</taxon>
        <taxon>Haladaptatus</taxon>
    </lineage>
</organism>
<gene>
    <name evidence="2" type="ORF">GCM10025751_53340</name>
</gene>
<dbReference type="InterPro" id="IPR045079">
    <property type="entry name" value="Oxoprolinase-like"/>
</dbReference>
<evidence type="ECO:0000313" key="3">
    <source>
        <dbReference type="Proteomes" id="UP001501729"/>
    </source>
</evidence>
<proteinExistence type="predicted"/>
<dbReference type="PANTHER" id="PTHR11365:SF23">
    <property type="entry name" value="HYPOTHETICAL 5-OXOPROLINASE (EUROFUNG)-RELATED"/>
    <property type="match status" value="1"/>
</dbReference>
<protein>
    <submittedName>
        <fullName evidence="2">Hydantoinase B/oxoprolinase family protein</fullName>
    </submittedName>
</protein>